<keyword evidence="1" id="KW-1133">Transmembrane helix</keyword>
<reference evidence="2 3" key="1">
    <citation type="journal article" date="2019" name="Syst. Appl. Microbiol.">
        <title>Polyphasic characterization of two novel Lactobacillus spp. isolated from blown salami packages: Description of Lactobacillus halodurans sp. nov. and Lactobacillus salsicarnum sp. nov.</title>
        <authorList>
            <person name="Schuster J.A."/>
            <person name="Klingl A."/>
            <person name="Vogel R.F."/>
            <person name="Ehrmann M.A."/>
        </authorList>
    </citation>
    <scope>NUCLEOTIDE SEQUENCE [LARGE SCALE GENOMIC DNA]</scope>
    <source>
        <strain evidence="2 3">TMW 1.1920</strain>
    </source>
</reference>
<name>A0A5P0ZZ01_9LACO</name>
<dbReference type="Proteomes" id="UP000371423">
    <property type="component" value="Unassembled WGS sequence"/>
</dbReference>
<evidence type="ECO:0000313" key="3">
    <source>
        <dbReference type="Proteomes" id="UP000371423"/>
    </source>
</evidence>
<dbReference type="EMBL" id="VDFO01000043">
    <property type="protein sequence ID" value="MQS98281.1"/>
    <property type="molecule type" value="Genomic_DNA"/>
</dbReference>
<feature type="transmembrane region" description="Helical" evidence="1">
    <location>
        <begin position="12"/>
        <end position="30"/>
    </location>
</feature>
<proteinExistence type="predicted"/>
<dbReference type="RefSeq" id="WP_153522625.1">
    <property type="nucleotide sequence ID" value="NZ_VDFO01000043.1"/>
</dbReference>
<evidence type="ECO:0000256" key="1">
    <source>
        <dbReference type="SAM" id="Phobius"/>
    </source>
</evidence>
<evidence type="ECO:0000313" key="2">
    <source>
        <dbReference type="EMBL" id="MQS98281.1"/>
    </source>
</evidence>
<organism evidence="2 3">
    <name type="scientific">Companilactobacillus halodurans</name>
    <dbReference type="NCBI Taxonomy" id="2584183"/>
    <lineage>
        <taxon>Bacteria</taxon>
        <taxon>Bacillati</taxon>
        <taxon>Bacillota</taxon>
        <taxon>Bacilli</taxon>
        <taxon>Lactobacillales</taxon>
        <taxon>Lactobacillaceae</taxon>
        <taxon>Companilactobacillus</taxon>
    </lineage>
</organism>
<keyword evidence="3" id="KW-1185">Reference proteome</keyword>
<keyword evidence="1" id="KW-0812">Transmembrane</keyword>
<sequence length="123" mass="13929">MEMGSLAEWVEGLGELLAVCVALFLPYYQARKKKQEKNQRAKQVIIGTSKTILELNNIQKSIEFDELKTFVAVYSVLTTNDATIKIMDLGNEILTIIGDENVLDDSQKSKIRNLQNEIKLIKI</sequence>
<accession>A0A5P0ZZ01</accession>
<dbReference type="AlphaFoldDB" id="A0A5P0ZZ01"/>
<comment type="caution">
    <text evidence="2">The sequence shown here is derived from an EMBL/GenBank/DDBJ whole genome shotgun (WGS) entry which is preliminary data.</text>
</comment>
<protein>
    <submittedName>
        <fullName evidence="2">Uncharacterized protein</fullName>
    </submittedName>
</protein>
<dbReference type="OrthoDB" id="3174721at2"/>
<keyword evidence="1" id="KW-0472">Membrane</keyword>
<gene>
    <name evidence="2" type="ORF">FHL05_10480</name>
</gene>